<evidence type="ECO:0000256" key="1">
    <source>
        <dbReference type="SAM" id="SignalP"/>
    </source>
</evidence>
<organism evidence="2 3">
    <name type="scientific">Hymenobacter sediminicola</name>
    <dbReference type="NCBI Taxonomy" id="2761579"/>
    <lineage>
        <taxon>Bacteria</taxon>
        <taxon>Pseudomonadati</taxon>
        <taxon>Bacteroidota</taxon>
        <taxon>Cytophagia</taxon>
        <taxon>Cytophagales</taxon>
        <taxon>Hymenobacteraceae</taxon>
        <taxon>Hymenobacter</taxon>
    </lineage>
</organism>
<keyword evidence="1" id="KW-0732">Signal</keyword>
<gene>
    <name evidence="2" type="ORF">H4317_08640</name>
</gene>
<dbReference type="Proteomes" id="UP000515489">
    <property type="component" value="Chromosome"/>
</dbReference>
<evidence type="ECO:0000313" key="3">
    <source>
        <dbReference type="Proteomes" id="UP000515489"/>
    </source>
</evidence>
<proteinExistence type="predicted"/>
<dbReference type="AlphaFoldDB" id="A0A7G7WBV3"/>
<dbReference type="EMBL" id="CP060202">
    <property type="protein sequence ID" value="QNH63846.1"/>
    <property type="molecule type" value="Genomic_DNA"/>
</dbReference>
<feature type="signal peptide" evidence="1">
    <location>
        <begin position="1"/>
        <end position="22"/>
    </location>
</feature>
<name>A0A7G7WBV3_9BACT</name>
<feature type="chain" id="PRO_5028859507" evidence="1">
    <location>
        <begin position="23"/>
        <end position="76"/>
    </location>
</feature>
<keyword evidence="3" id="KW-1185">Reference proteome</keyword>
<sequence>MYRILILLFALLMISGGETAEAARPSAYARAKMSGRSYTHRPNYKMYKGRKKKGLFHFGKTSRSKTKYSSKRSGRL</sequence>
<protein>
    <submittedName>
        <fullName evidence="2">Uncharacterized protein</fullName>
    </submittedName>
</protein>
<dbReference type="KEGG" id="hsk:H4317_08640"/>
<reference evidence="2 3" key="1">
    <citation type="submission" date="2020-08" db="EMBL/GenBank/DDBJ databases">
        <title>Hymenobacter sp. S2-20-2 genome sequencing.</title>
        <authorList>
            <person name="Jin L."/>
        </authorList>
    </citation>
    <scope>NUCLEOTIDE SEQUENCE [LARGE SCALE GENOMIC DNA]</scope>
    <source>
        <strain evidence="2 3">S2-20-2</strain>
    </source>
</reference>
<evidence type="ECO:0000313" key="2">
    <source>
        <dbReference type="EMBL" id="QNH63846.1"/>
    </source>
</evidence>
<accession>A0A7G7WBV3</accession>
<dbReference type="RefSeq" id="WP_185889721.1">
    <property type="nucleotide sequence ID" value="NZ_CP060202.1"/>
</dbReference>